<sequence>TTCCGIGWGRRWLMEIAARKLWRPIPEPWSCSPGSSAHDTTSASAALTWALT</sequence>
<dbReference type="AlphaFoldDB" id="A0ABD0R0D4"/>
<dbReference type="Proteomes" id="UP001529510">
    <property type="component" value="Unassembled WGS sequence"/>
</dbReference>
<protein>
    <submittedName>
        <fullName evidence="1">Uncharacterized protein</fullName>
    </submittedName>
</protein>
<evidence type="ECO:0000313" key="2">
    <source>
        <dbReference type="Proteomes" id="UP001529510"/>
    </source>
</evidence>
<name>A0ABD0R0D4_CIRMR</name>
<feature type="non-terminal residue" evidence="1">
    <location>
        <position position="52"/>
    </location>
</feature>
<comment type="caution">
    <text evidence="1">The sequence shown here is derived from an EMBL/GenBank/DDBJ whole genome shotgun (WGS) entry which is preliminary data.</text>
</comment>
<organism evidence="1 2">
    <name type="scientific">Cirrhinus mrigala</name>
    <name type="common">Mrigala</name>
    <dbReference type="NCBI Taxonomy" id="683832"/>
    <lineage>
        <taxon>Eukaryota</taxon>
        <taxon>Metazoa</taxon>
        <taxon>Chordata</taxon>
        <taxon>Craniata</taxon>
        <taxon>Vertebrata</taxon>
        <taxon>Euteleostomi</taxon>
        <taxon>Actinopterygii</taxon>
        <taxon>Neopterygii</taxon>
        <taxon>Teleostei</taxon>
        <taxon>Ostariophysi</taxon>
        <taxon>Cypriniformes</taxon>
        <taxon>Cyprinidae</taxon>
        <taxon>Labeoninae</taxon>
        <taxon>Labeonini</taxon>
        <taxon>Cirrhinus</taxon>
    </lineage>
</organism>
<evidence type="ECO:0000313" key="1">
    <source>
        <dbReference type="EMBL" id="KAL0191101.1"/>
    </source>
</evidence>
<accession>A0ABD0R0D4</accession>
<gene>
    <name evidence="1" type="ORF">M9458_013799</name>
</gene>
<proteinExistence type="predicted"/>
<dbReference type="EMBL" id="JAMKFB020000006">
    <property type="protein sequence ID" value="KAL0191101.1"/>
    <property type="molecule type" value="Genomic_DNA"/>
</dbReference>
<reference evidence="1 2" key="1">
    <citation type="submission" date="2024-05" db="EMBL/GenBank/DDBJ databases">
        <title>Genome sequencing and assembly of Indian major carp, Cirrhinus mrigala (Hamilton, 1822).</title>
        <authorList>
            <person name="Mohindra V."/>
            <person name="Chowdhury L.M."/>
            <person name="Lal K."/>
            <person name="Jena J.K."/>
        </authorList>
    </citation>
    <scope>NUCLEOTIDE SEQUENCE [LARGE SCALE GENOMIC DNA]</scope>
    <source>
        <strain evidence="1">CM1030</strain>
        <tissue evidence="1">Blood</tissue>
    </source>
</reference>
<keyword evidence="2" id="KW-1185">Reference proteome</keyword>
<feature type="non-terminal residue" evidence="1">
    <location>
        <position position="1"/>
    </location>
</feature>